<dbReference type="InterPro" id="IPR036390">
    <property type="entry name" value="WH_DNA-bd_sf"/>
</dbReference>
<dbReference type="PROSITE" id="PS50995">
    <property type="entry name" value="HTH_MARR_2"/>
    <property type="match status" value="1"/>
</dbReference>
<dbReference type="GO" id="GO:0006950">
    <property type="term" value="P:response to stress"/>
    <property type="evidence" value="ECO:0007669"/>
    <property type="project" value="TreeGrafter"/>
</dbReference>
<dbReference type="Proteomes" id="UP000494115">
    <property type="component" value="Unassembled WGS sequence"/>
</dbReference>
<dbReference type="InterPro" id="IPR039422">
    <property type="entry name" value="MarR/SlyA-like"/>
</dbReference>
<dbReference type="SUPFAM" id="SSF46785">
    <property type="entry name" value="Winged helix' DNA-binding domain"/>
    <property type="match status" value="1"/>
</dbReference>
<dbReference type="Pfam" id="PF01047">
    <property type="entry name" value="MarR"/>
    <property type="match status" value="1"/>
</dbReference>
<dbReference type="InterPro" id="IPR011991">
    <property type="entry name" value="ArsR-like_HTH"/>
</dbReference>
<dbReference type="InterPro" id="IPR036388">
    <property type="entry name" value="WH-like_DNA-bd_sf"/>
</dbReference>
<dbReference type="PANTHER" id="PTHR33164">
    <property type="entry name" value="TRANSCRIPTIONAL REGULATOR, MARR FAMILY"/>
    <property type="match status" value="1"/>
</dbReference>
<evidence type="ECO:0000259" key="1">
    <source>
        <dbReference type="PROSITE" id="PS50995"/>
    </source>
</evidence>
<keyword evidence="3" id="KW-1185">Reference proteome</keyword>
<dbReference type="CDD" id="cd00090">
    <property type="entry name" value="HTH_ARSR"/>
    <property type="match status" value="1"/>
</dbReference>
<organism evidence="2 3">
    <name type="scientific">Pararobbsia alpina</name>
    <dbReference type="NCBI Taxonomy" id="621374"/>
    <lineage>
        <taxon>Bacteria</taxon>
        <taxon>Pseudomonadati</taxon>
        <taxon>Pseudomonadota</taxon>
        <taxon>Betaproteobacteria</taxon>
        <taxon>Burkholderiales</taxon>
        <taxon>Burkholderiaceae</taxon>
        <taxon>Pararobbsia</taxon>
    </lineage>
</organism>
<dbReference type="EMBL" id="CADIKM010000002">
    <property type="protein sequence ID" value="CAB3778850.1"/>
    <property type="molecule type" value="Genomic_DNA"/>
</dbReference>
<evidence type="ECO:0000313" key="3">
    <source>
        <dbReference type="Proteomes" id="UP000494115"/>
    </source>
</evidence>
<dbReference type="GO" id="GO:0003700">
    <property type="term" value="F:DNA-binding transcription factor activity"/>
    <property type="evidence" value="ECO:0007669"/>
    <property type="project" value="InterPro"/>
</dbReference>
<accession>A0A6S7AV53</accession>
<dbReference type="Gene3D" id="1.10.10.10">
    <property type="entry name" value="Winged helix-like DNA-binding domain superfamily/Winged helix DNA-binding domain"/>
    <property type="match status" value="1"/>
</dbReference>
<sequence>MLKKSEAGSTQMTKVAQVLDEVAIYGDHPTERITQGLLRLNTAMRNRAWNWAEGAGLTPTQGEILVLLMQRRKPLRLNDIARDTALTAATTSDAVSTLEEKGLIEKRRAADDRRALAVKLTPRGRTAAKRAAQWPGFMSGALTTLRDEEQAALYSGLFKLIRELEIRGTMPAHRMCGTCRWFEPTDAQEGTAAKRSRTIKVTKASGAVGASKAAAKSDSFQCVTLEQVLNRNTLRLECLAYEAADAATQARNWKLLKQV</sequence>
<dbReference type="PANTHER" id="PTHR33164:SF43">
    <property type="entry name" value="HTH-TYPE TRANSCRIPTIONAL REPRESSOR YETL"/>
    <property type="match status" value="1"/>
</dbReference>
<protein>
    <recommendedName>
        <fullName evidence="1">HTH marR-type domain-containing protein</fullName>
    </recommendedName>
</protein>
<evidence type="ECO:0000313" key="2">
    <source>
        <dbReference type="EMBL" id="CAB3778850.1"/>
    </source>
</evidence>
<dbReference type="AlphaFoldDB" id="A0A6S7AV53"/>
<name>A0A6S7AV53_9BURK</name>
<feature type="domain" description="HTH marR-type" evidence="1">
    <location>
        <begin position="30"/>
        <end position="162"/>
    </location>
</feature>
<dbReference type="SMART" id="SM00347">
    <property type="entry name" value="HTH_MARR"/>
    <property type="match status" value="1"/>
</dbReference>
<reference evidence="2 3" key="1">
    <citation type="submission" date="2020-04" db="EMBL/GenBank/DDBJ databases">
        <authorList>
            <person name="De Canck E."/>
        </authorList>
    </citation>
    <scope>NUCLEOTIDE SEQUENCE [LARGE SCALE GENOMIC DNA]</scope>
    <source>
        <strain evidence="2 3">LMG 28138</strain>
    </source>
</reference>
<dbReference type="InterPro" id="IPR000835">
    <property type="entry name" value="HTH_MarR-typ"/>
</dbReference>
<gene>
    <name evidence="2" type="ORF">LMG28138_00649</name>
</gene>
<proteinExistence type="predicted"/>